<dbReference type="InterPro" id="IPR012675">
    <property type="entry name" value="Beta-grasp_dom_sf"/>
</dbReference>
<dbReference type="Gene3D" id="2.40.30.10">
    <property type="entry name" value="Translation factors"/>
    <property type="match status" value="1"/>
</dbReference>
<dbReference type="AlphaFoldDB" id="A0A3D9HGR0"/>
<evidence type="ECO:0000259" key="11">
    <source>
        <dbReference type="PROSITE" id="PS51085"/>
    </source>
</evidence>
<evidence type="ECO:0000256" key="6">
    <source>
        <dbReference type="ARBA" id="ARBA00023002"/>
    </source>
</evidence>
<dbReference type="Proteomes" id="UP000256845">
    <property type="component" value="Unassembled WGS sequence"/>
</dbReference>
<comment type="caution">
    <text evidence="13">The sequence shown here is derived from an EMBL/GenBank/DDBJ whole genome shotgun (WGS) entry which is preliminary data.</text>
</comment>
<feature type="domain" description="2Fe-2S ferredoxin-type" evidence="11">
    <location>
        <begin position="278"/>
        <end position="362"/>
    </location>
</feature>
<dbReference type="GO" id="GO:0016491">
    <property type="term" value="F:oxidoreductase activity"/>
    <property type="evidence" value="ECO:0007669"/>
    <property type="project" value="UniProtKB-KW"/>
</dbReference>
<dbReference type="InterPro" id="IPR050415">
    <property type="entry name" value="MRET"/>
</dbReference>
<dbReference type="InterPro" id="IPR001041">
    <property type="entry name" value="2Fe-2S_ferredoxin-type"/>
</dbReference>
<evidence type="ECO:0000313" key="13">
    <source>
        <dbReference type="EMBL" id="RED48644.1"/>
    </source>
</evidence>
<feature type="domain" description="FAD-binding FR-type" evidence="12">
    <location>
        <begin position="18"/>
        <end position="121"/>
    </location>
</feature>
<comment type="cofactor">
    <cofactor evidence="1">
        <name>FAD</name>
        <dbReference type="ChEBI" id="CHEBI:57692"/>
    </cofactor>
</comment>
<keyword evidence="4" id="KW-0479">Metal-binding</keyword>
<evidence type="ECO:0000256" key="5">
    <source>
        <dbReference type="ARBA" id="ARBA00022827"/>
    </source>
</evidence>
<dbReference type="PRINTS" id="PR00410">
    <property type="entry name" value="PHEHYDRXLASE"/>
</dbReference>
<dbReference type="Gene3D" id="3.10.20.30">
    <property type="match status" value="1"/>
</dbReference>
<dbReference type="GO" id="GO:0046872">
    <property type="term" value="F:metal ion binding"/>
    <property type="evidence" value="ECO:0007669"/>
    <property type="project" value="UniProtKB-KW"/>
</dbReference>
<dbReference type="InterPro" id="IPR017927">
    <property type="entry name" value="FAD-bd_FR_type"/>
</dbReference>
<dbReference type="Pfam" id="PF00970">
    <property type="entry name" value="FAD_binding_6"/>
    <property type="match status" value="1"/>
</dbReference>
<dbReference type="InterPro" id="IPR017938">
    <property type="entry name" value="Riboflavin_synthase-like_b-brl"/>
</dbReference>
<dbReference type="Gene3D" id="3.40.50.80">
    <property type="entry name" value="Nucleotide-binding domain of ferredoxin-NADP reductase (FNR) module"/>
    <property type="match status" value="1"/>
</dbReference>
<evidence type="ECO:0000256" key="9">
    <source>
        <dbReference type="ARBA" id="ARBA00034078"/>
    </source>
</evidence>
<evidence type="ECO:0000256" key="3">
    <source>
        <dbReference type="ARBA" id="ARBA00022714"/>
    </source>
</evidence>
<evidence type="ECO:0000259" key="12">
    <source>
        <dbReference type="PROSITE" id="PS51384"/>
    </source>
</evidence>
<dbReference type="InterPro" id="IPR001709">
    <property type="entry name" value="Flavoprot_Pyr_Nucl_cyt_Rdtase"/>
</dbReference>
<evidence type="ECO:0000313" key="14">
    <source>
        <dbReference type="Proteomes" id="UP000256845"/>
    </source>
</evidence>
<evidence type="ECO:0000256" key="2">
    <source>
        <dbReference type="ARBA" id="ARBA00022630"/>
    </source>
</evidence>
<gene>
    <name evidence="13" type="ORF">DFP90_107148</name>
</gene>
<dbReference type="RefSeq" id="WP_181905407.1">
    <property type="nucleotide sequence ID" value="NZ_QRDW01000007.1"/>
</dbReference>
<dbReference type="InterPro" id="IPR001433">
    <property type="entry name" value="OxRdtase_FAD/NAD-bd"/>
</dbReference>
<keyword evidence="7" id="KW-0408">Iron</keyword>
<dbReference type="GO" id="GO:0051537">
    <property type="term" value="F:2 iron, 2 sulfur cluster binding"/>
    <property type="evidence" value="ECO:0007669"/>
    <property type="project" value="UniProtKB-KW"/>
</dbReference>
<keyword evidence="3" id="KW-0001">2Fe-2S</keyword>
<proteinExistence type="inferred from homology"/>
<protein>
    <submittedName>
        <fullName evidence="13">Ferredoxin-NADP reductase</fullName>
    </submittedName>
</protein>
<dbReference type="PANTHER" id="PTHR47354:SF6">
    <property type="entry name" value="NADH OXIDOREDUCTASE HCR"/>
    <property type="match status" value="1"/>
</dbReference>
<accession>A0A3D9HGR0</accession>
<comment type="cofactor">
    <cofactor evidence="9">
        <name>[2Fe-2S] cluster</name>
        <dbReference type="ChEBI" id="CHEBI:190135"/>
    </cofactor>
</comment>
<dbReference type="PROSITE" id="PS51384">
    <property type="entry name" value="FAD_FR"/>
    <property type="match status" value="1"/>
</dbReference>
<evidence type="ECO:0000256" key="4">
    <source>
        <dbReference type="ARBA" id="ARBA00022723"/>
    </source>
</evidence>
<evidence type="ECO:0000256" key="10">
    <source>
        <dbReference type="ARBA" id="ARBA00061434"/>
    </source>
</evidence>
<dbReference type="CDD" id="cd06215">
    <property type="entry name" value="FNR_iron_sulfur_binding_1"/>
    <property type="match status" value="1"/>
</dbReference>
<dbReference type="SUPFAM" id="SSF54292">
    <property type="entry name" value="2Fe-2S ferredoxin-like"/>
    <property type="match status" value="1"/>
</dbReference>
<dbReference type="EMBL" id="QRDW01000007">
    <property type="protein sequence ID" value="RED48644.1"/>
    <property type="molecule type" value="Genomic_DNA"/>
</dbReference>
<evidence type="ECO:0000256" key="1">
    <source>
        <dbReference type="ARBA" id="ARBA00001974"/>
    </source>
</evidence>
<dbReference type="CDD" id="cd00207">
    <property type="entry name" value="fer2"/>
    <property type="match status" value="1"/>
</dbReference>
<keyword evidence="14" id="KW-1185">Reference proteome</keyword>
<keyword evidence="6" id="KW-0560">Oxidoreductase</keyword>
<dbReference type="PANTHER" id="PTHR47354">
    <property type="entry name" value="NADH OXIDOREDUCTASE HCR"/>
    <property type="match status" value="1"/>
</dbReference>
<sequence length="362" mass="40366">MSVVKTISALNQSKPWDSHNQKLICSMVLQDSHDVKTFCFQTTDQAWFLYLPGQFITLELEIDGKVVHGTYTISSSPSRPLSITITVKATKDGYVSKWLHENMKEGMEVKAYGPAGIFTLHNHLADKYLFLAGGVGITPLMSMTRWLFDYGMHTDVSFIQSCQTPSDLLFKRELEGMSARVSDFKLSYICERPDEYGAWTGYTGRLNQLMLELICPDYMEREIFCCGPEPYMQAVRDILNSAGYDMDRYHEESFSAPVASEEEAPEHDDVIIDESNKATVSFIKSDKEVKIQESETILAAAKEAGLHIPNACQFGVCGTCKVKKVSGDVHMVHNGGINDADIEAGYILACCSNPLGPVEVEF</sequence>
<dbReference type="InterPro" id="IPR008333">
    <property type="entry name" value="Cbr1-like_FAD-bd_dom"/>
</dbReference>
<dbReference type="PROSITE" id="PS00197">
    <property type="entry name" value="2FE2S_FER_1"/>
    <property type="match status" value="1"/>
</dbReference>
<dbReference type="PROSITE" id="PS51085">
    <property type="entry name" value="2FE2S_FER_2"/>
    <property type="match status" value="1"/>
</dbReference>
<organism evidence="13 14">
    <name type="scientific">Aestuariispira insulae</name>
    <dbReference type="NCBI Taxonomy" id="1461337"/>
    <lineage>
        <taxon>Bacteria</taxon>
        <taxon>Pseudomonadati</taxon>
        <taxon>Pseudomonadota</taxon>
        <taxon>Alphaproteobacteria</taxon>
        <taxon>Rhodospirillales</taxon>
        <taxon>Kiloniellaceae</taxon>
        <taxon>Aestuariispira</taxon>
    </lineage>
</organism>
<dbReference type="SUPFAM" id="SSF63380">
    <property type="entry name" value="Riboflavin synthase domain-like"/>
    <property type="match status" value="1"/>
</dbReference>
<keyword evidence="2" id="KW-0285">Flavoprotein</keyword>
<keyword evidence="5" id="KW-0274">FAD</keyword>
<evidence type="ECO:0000256" key="7">
    <source>
        <dbReference type="ARBA" id="ARBA00023004"/>
    </source>
</evidence>
<dbReference type="InterPro" id="IPR036010">
    <property type="entry name" value="2Fe-2S_ferredoxin-like_sf"/>
</dbReference>
<dbReference type="SUPFAM" id="SSF52343">
    <property type="entry name" value="Ferredoxin reductase-like, C-terminal NADP-linked domain"/>
    <property type="match status" value="1"/>
</dbReference>
<dbReference type="InterPro" id="IPR006058">
    <property type="entry name" value="2Fe2S_fd_BS"/>
</dbReference>
<dbReference type="PRINTS" id="PR00371">
    <property type="entry name" value="FPNCR"/>
</dbReference>
<reference evidence="13 14" key="1">
    <citation type="submission" date="2018-07" db="EMBL/GenBank/DDBJ databases">
        <title>Genomic Encyclopedia of Type Strains, Phase III (KMG-III): the genomes of soil and plant-associated and newly described type strains.</title>
        <authorList>
            <person name="Whitman W."/>
        </authorList>
    </citation>
    <scope>NUCLEOTIDE SEQUENCE [LARGE SCALE GENOMIC DNA]</scope>
    <source>
        <strain evidence="13 14">CECT 8488</strain>
    </source>
</reference>
<dbReference type="Pfam" id="PF00175">
    <property type="entry name" value="NAD_binding_1"/>
    <property type="match status" value="1"/>
</dbReference>
<name>A0A3D9HGR0_9PROT</name>
<dbReference type="Pfam" id="PF00111">
    <property type="entry name" value="Fer2"/>
    <property type="match status" value="1"/>
</dbReference>
<keyword evidence="8" id="KW-0411">Iron-sulfur</keyword>
<evidence type="ECO:0000256" key="8">
    <source>
        <dbReference type="ARBA" id="ARBA00023014"/>
    </source>
</evidence>
<dbReference type="InterPro" id="IPR039261">
    <property type="entry name" value="FNR_nucleotide-bd"/>
</dbReference>
<comment type="similarity">
    <text evidence="10">In the N-terminal section; belongs to the FAD-binding oxidoreductase type 6 family.</text>
</comment>